<dbReference type="EMBL" id="LRBV02000004">
    <property type="status" value="NOT_ANNOTATED_CDS"/>
    <property type="molecule type" value="Genomic_DNA"/>
</dbReference>
<sequence>MLPEVLISISPSRCRQSPICATESLISPSTAPSVAVAALLSRFCRGPETCGKRTGEWELVQWAKNYLLEYQAANVSTPVPPSVLVGNWIPPLSPQYKVNVDGASKNIDAPLGPLEIEAKAFEVGLQFAKDVGIYDLILEADSLVMYRALAGISPSPASVAAIVYGIEAAS</sequence>
<organism evidence="1 2">
    <name type="scientific">Quercus lobata</name>
    <name type="common">Valley oak</name>
    <dbReference type="NCBI Taxonomy" id="97700"/>
    <lineage>
        <taxon>Eukaryota</taxon>
        <taxon>Viridiplantae</taxon>
        <taxon>Streptophyta</taxon>
        <taxon>Embryophyta</taxon>
        <taxon>Tracheophyta</taxon>
        <taxon>Spermatophyta</taxon>
        <taxon>Magnoliopsida</taxon>
        <taxon>eudicotyledons</taxon>
        <taxon>Gunneridae</taxon>
        <taxon>Pentapetalae</taxon>
        <taxon>rosids</taxon>
        <taxon>fabids</taxon>
        <taxon>Fagales</taxon>
        <taxon>Fagaceae</taxon>
        <taxon>Quercus</taxon>
    </lineage>
</organism>
<proteinExistence type="predicted"/>
<reference evidence="1 2" key="1">
    <citation type="journal article" date="2016" name="G3 (Bethesda)">
        <title>First Draft Assembly and Annotation of the Genome of a California Endemic Oak Quercus lobata Nee (Fagaceae).</title>
        <authorList>
            <person name="Sork V.L."/>
            <person name="Fitz-Gibbon S.T."/>
            <person name="Puiu D."/>
            <person name="Crepeau M."/>
            <person name="Gugger P.F."/>
            <person name="Sherman R."/>
            <person name="Stevens K."/>
            <person name="Langley C.H."/>
            <person name="Pellegrini M."/>
            <person name="Salzberg S.L."/>
        </authorList>
    </citation>
    <scope>NUCLEOTIDE SEQUENCE [LARGE SCALE GENOMIC DNA]</scope>
    <source>
        <strain evidence="1 2">cv. SW786</strain>
    </source>
</reference>
<reference evidence="1" key="2">
    <citation type="submission" date="2021-01" db="UniProtKB">
        <authorList>
            <consortium name="EnsemblPlants"/>
        </authorList>
    </citation>
    <scope>IDENTIFICATION</scope>
</reference>
<dbReference type="AlphaFoldDB" id="A0A7N2LFK4"/>
<dbReference type="Proteomes" id="UP000594261">
    <property type="component" value="Chromosome 4"/>
</dbReference>
<protein>
    <recommendedName>
        <fullName evidence="3">RNase H type-1 domain-containing protein</fullName>
    </recommendedName>
</protein>
<dbReference type="EnsemblPlants" id="QL04p027527:mrna">
    <property type="protein sequence ID" value="QL04p027527:mrna"/>
    <property type="gene ID" value="QL04p027527"/>
</dbReference>
<evidence type="ECO:0008006" key="3">
    <source>
        <dbReference type="Google" id="ProtNLM"/>
    </source>
</evidence>
<evidence type="ECO:0000313" key="2">
    <source>
        <dbReference type="Proteomes" id="UP000594261"/>
    </source>
</evidence>
<dbReference type="InParanoid" id="A0A7N2LFK4"/>
<name>A0A7N2LFK4_QUELO</name>
<accession>A0A7N2LFK4</accession>
<evidence type="ECO:0000313" key="1">
    <source>
        <dbReference type="EnsemblPlants" id="QL04p027527:mrna"/>
    </source>
</evidence>
<dbReference type="Gramene" id="QL04p027527:mrna">
    <property type="protein sequence ID" value="QL04p027527:mrna"/>
    <property type="gene ID" value="QL04p027527"/>
</dbReference>
<keyword evidence="2" id="KW-1185">Reference proteome</keyword>